<feature type="disulfide bond" evidence="14">
    <location>
        <begin position="50"/>
        <end position="65"/>
    </location>
</feature>
<dbReference type="SMART" id="SM00135">
    <property type="entry name" value="LY"/>
    <property type="match status" value="12"/>
</dbReference>
<evidence type="ECO:0000256" key="11">
    <source>
        <dbReference type="ARBA" id="ARBA00023170"/>
    </source>
</evidence>
<dbReference type="GO" id="GO:0043235">
    <property type="term" value="C:receptor complex"/>
    <property type="evidence" value="ECO:0007669"/>
    <property type="project" value="TreeGrafter"/>
</dbReference>
<protein>
    <submittedName>
        <fullName evidence="20">Vitellogenin receptor</fullName>
    </submittedName>
</protein>
<feature type="disulfide bond" evidence="14">
    <location>
        <begin position="1165"/>
        <end position="1180"/>
    </location>
</feature>
<dbReference type="InterPro" id="IPR023415">
    <property type="entry name" value="LDLR_class-A_CS"/>
</dbReference>
<evidence type="ECO:0000256" key="18">
    <source>
        <dbReference type="SAM" id="SignalP"/>
    </source>
</evidence>
<evidence type="ECO:0000256" key="15">
    <source>
        <dbReference type="PROSITE-ProRule" id="PRU00461"/>
    </source>
</evidence>
<dbReference type="CDD" id="cd00112">
    <property type="entry name" value="LDLa"/>
    <property type="match status" value="11"/>
</dbReference>
<feature type="disulfide bond" evidence="14">
    <location>
        <begin position="1040"/>
        <end position="1055"/>
    </location>
</feature>
<dbReference type="PANTHER" id="PTHR22722:SF14">
    <property type="entry name" value="MEGALIN, ISOFORM A"/>
    <property type="match status" value="1"/>
</dbReference>
<evidence type="ECO:0000256" key="2">
    <source>
        <dbReference type="ARBA" id="ARBA00022475"/>
    </source>
</evidence>
<dbReference type="PROSITE" id="PS00010">
    <property type="entry name" value="ASX_HYDROXYL"/>
    <property type="match status" value="2"/>
</dbReference>
<feature type="disulfide bond" evidence="14">
    <location>
        <begin position="1002"/>
        <end position="1017"/>
    </location>
</feature>
<sequence length="1818" mass="202861">MWWSLQAMVIWLSVLWILQPSCNVGAKQNCPENAFKCHSDGTCISGYHHCDGHVDCNDGSDEINCEHAQSQCLEPRWFRCRTGRCISSSLRCDTDDDCGDWSDEEDCFPTVSEPARCKKDEWHCINDNNCIPTDWVCDGKQDCMDGTDELQGCSSVDCSDGFVCNNHHCIPVTFHCDGSDDCGDGSDERNCSSILHILPEDCTHERNFHLCRDNRTCISLDELCDGVRNCPDYSDEGIKCNESKAACKAIKCDHLCVPTPRGAICVCKVGYTMAKNKTCIDIDECLKYGICDQKCKNLPGSYSCYCDEGYFLADDNHSCKATGADPLLLFASTNQIRGFYLEKNYYFVIADNLERAVGLSYDGNHVYWTELLHGEEAIMRIDEDGSNMETLVTAGIYQPEDLEVDWITGNIYFTDLEKKHIGVCNNNGSLCTVIVNEDIEKPRAIALLPNEGLMFWTDWGKSIIAKAGMDGSNPKEFVSSGLEYPNGIAVDYHYSRLYWVDGKIAVIESIKLDGSDRRLILKDVVKHPYSISVFENTLYWSDWHGRDIQACNKFTGKEHRVIVREKNKFIFGIHLYHPATMRSAHNPCEISGCSDICLLAPNQTYTCGCPEHKVRGLDKHSCLDSAKQEVMVVSSDHKIYVVGHQFLGRQTFTQMTMDSVHHIGAITYNSLTGNVIIFDDAQHKLYNLGVKTGKLSQLASDIGSIEGMDFDYLGNNLYWCDAQKAPVEVMSLTTHERTILLHSFEGEVPLDVAVVPEEGVMFLSMSRHLSSSEGPHIDRISMDGKGEHTHIVESYLEGPTLNLYYDKDMERIFWADPNSGDIRSAAKNGMDEKIYKTGLVQPFDVSSLGHELFWTDWGYPYVYWADKYDSESLMKRISVDVHSQKLRLVAVRGIRTKPRHPCQIDNGHCSHICALSLKRTVCLCPIGMELKHDGHTCFHPSICSEDKFKCKEDNLCIPRDFRCNGRRDCPSGEDELDCKSDKCSDTEFSCKNGQCIPGDKLCDDEKDCIDGSDEKNCQKCSEETDFQCRTGECIDILDRCDLVPDCRDASDEENCEGVTCAEGHYRCVVGVCIPYTWVCDGQSDCVDGSDEKDCSPITCDAGSFSCNNGRCIDRHLLCNGDNDCGDYSDEMECKRPTMVVCQPTEIPCLSHNKTVISCVPSSARCNDVAECPLGDDERACDKCLDFQFRCSNGRCIPQEWTCDKTDDCDDGSDEDPVLCHEHSTQQSTPGPCREYSCKNGDCISMSFVCDGRKDCSDGSDEGGLCDSSCLGKDPCEDICLKTPRGPRCKCSHGFALLSDGSRCQDIDECDMQACAQVCHNKPGSFSCACDPGFELRSDRISCKAVGRGKEFLFVTGKEIRRVTHELRFVKVAYPDNDFQVTGLDADSQLGMVYWSVGAANAIFSMSLIGGKKTQMKGIGNPADIAVDWITHNVYYIDKDAIQTIKVCNLDDQLHAKVMDVSNGFSASRLAVDPFHGFLFWVEVNKWRIDVPASVLLRADMNGENRMEVASDHMMLVNGIALDFIRKKIYIADEHTNTIECMSYSGSDRHLIVSSEHVKHPINLALFEGTLYWLTAGTGHITSYKLYGPPEMRFNKEQLYSYGTEHFTILQPSMQPLVANPCANHTCSEMCVLSPGRNPSCLCSDSTTRSMGEPCPAREEIYERSSIGIDTNTEVMRKKQSSEFNAKGFVVGLVILILIAGAVLGAYYYKYGFNKDSKFGFSMHFSNPTFGVQSPESHLDTPSHSLVPGQHQYVNPFDSAGVREHPDGKVVMIPHEKISPAKLETPTHTAEADEGAEMEDDTDQGFITDTDSMKVKLIP</sequence>
<evidence type="ECO:0000256" key="10">
    <source>
        <dbReference type="ARBA" id="ARBA00023157"/>
    </source>
</evidence>
<dbReference type="Gene3D" id="2.120.10.30">
    <property type="entry name" value="TolB, C-terminal domain"/>
    <property type="match status" value="3"/>
</dbReference>
<dbReference type="SMART" id="SM00192">
    <property type="entry name" value="LDLa"/>
    <property type="match status" value="13"/>
</dbReference>
<comment type="subcellular location">
    <subcellularLocation>
        <location evidence="1">Cell membrane</location>
        <topology evidence="1">Single-pass type I membrane protein</topology>
    </subcellularLocation>
</comment>
<evidence type="ECO:0000256" key="3">
    <source>
        <dbReference type="ARBA" id="ARBA00022536"/>
    </source>
</evidence>
<feature type="disulfide bond" evidence="14">
    <location>
        <begin position="1190"/>
        <end position="1208"/>
    </location>
</feature>
<evidence type="ECO:0000256" key="7">
    <source>
        <dbReference type="ARBA" id="ARBA00022737"/>
    </source>
</evidence>
<feature type="region of interest" description="Disordered" evidence="16">
    <location>
        <begin position="1781"/>
        <end position="1810"/>
    </location>
</feature>
<keyword evidence="3 13" id="KW-0245">EGF-like domain</keyword>
<feature type="disulfide bond" evidence="14">
    <location>
        <begin position="92"/>
        <end position="107"/>
    </location>
</feature>
<feature type="disulfide bond" evidence="14">
    <location>
        <begin position="1060"/>
        <end position="1072"/>
    </location>
</feature>
<dbReference type="PROSITE" id="PS50068">
    <property type="entry name" value="LDLRA_2"/>
    <property type="match status" value="13"/>
</dbReference>
<evidence type="ECO:0000256" key="6">
    <source>
        <dbReference type="ARBA" id="ARBA00022729"/>
    </source>
</evidence>
<feature type="compositionally biased region" description="Acidic residues" evidence="16">
    <location>
        <begin position="1791"/>
        <end position="1802"/>
    </location>
</feature>
<accession>Q1T728</accession>
<feature type="domain" description="EGF-like" evidence="19">
    <location>
        <begin position="1305"/>
        <end position="1338"/>
    </location>
</feature>
<evidence type="ECO:0000256" key="14">
    <source>
        <dbReference type="PROSITE-ProRule" id="PRU00124"/>
    </source>
</evidence>
<dbReference type="FunFam" id="4.10.400.10:FF:000034">
    <property type="entry name" value="Low-density lipoprotein receptor-related protein 2"/>
    <property type="match status" value="1"/>
</dbReference>
<dbReference type="Gene3D" id="2.10.25.10">
    <property type="entry name" value="Laminin"/>
    <property type="match status" value="4"/>
</dbReference>
<feature type="chain" id="PRO_5004196803" evidence="18">
    <location>
        <begin position="27"/>
        <end position="1818"/>
    </location>
</feature>
<dbReference type="SUPFAM" id="SSF57424">
    <property type="entry name" value="LDL receptor-like module"/>
    <property type="match status" value="12"/>
</dbReference>
<dbReference type="GO" id="GO:0005509">
    <property type="term" value="F:calcium ion binding"/>
    <property type="evidence" value="ECO:0007669"/>
    <property type="project" value="InterPro"/>
</dbReference>
<dbReference type="GO" id="GO:0005886">
    <property type="term" value="C:plasma membrane"/>
    <property type="evidence" value="ECO:0007669"/>
    <property type="project" value="UniProtKB-SubCell"/>
</dbReference>
<dbReference type="GO" id="GO:0006897">
    <property type="term" value="P:endocytosis"/>
    <property type="evidence" value="ECO:0007669"/>
    <property type="project" value="UniProtKB-KW"/>
</dbReference>
<evidence type="ECO:0000256" key="17">
    <source>
        <dbReference type="SAM" id="Phobius"/>
    </source>
</evidence>
<feature type="repeat" description="LDL-receptor class B" evidence="15">
    <location>
        <begin position="364"/>
        <end position="408"/>
    </location>
</feature>
<dbReference type="PROSITE" id="PS01186">
    <property type="entry name" value="EGF_2"/>
    <property type="match status" value="1"/>
</dbReference>
<dbReference type="InterPro" id="IPR000742">
    <property type="entry name" value="EGF"/>
</dbReference>
<feature type="repeat" description="LDL-receptor class B" evidence="15">
    <location>
        <begin position="495"/>
        <end position="537"/>
    </location>
</feature>
<reference evidence="20" key="1">
    <citation type="journal article" date="2007" name="Insect Biochem. Mol. Biol.">
        <title>Molecular cloning and developmental expression pattern of the vitellogenin receptor from the cockroach, Leucophaea maderae.</title>
        <authorList>
            <person name="Tufail M."/>
            <person name="Takeda M."/>
        </authorList>
    </citation>
    <scope>NUCLEOTIDE SEQUENCE</scope>
    <source>
        <tissue evidence="20">Ovary</tissue>
    </source>
</reference>
<dbReference type="Pfam" id="PF07645">
    <property type="entry name" value="EGF_CA"/>
    <property type="match status" value="2"/>
</dbReference>
<feature type="repeat" description="LDL-receptor class B" evidence="15">
    <location>
        <begin position="452"/>
        <end position="494"/>
    </location>
</feature>
<organism evidence="20">
    <name type="scientific">Rhyparobia maderae</name>
    <name type="common">Madeira cockroach</name>
    <name type="synonym">Leucophaea maderae</name>
    <dbReference type="NCBI Taxonomy" id="36963"/>
    <lineage>
        <taxon>Eukaryota</taxon>
        <taxon>Metazoa</taxon>
        <taxon>Ecdysozoa</taxon>
        <taxon>Arthropoda</taxon>
        <taxon>Hexapoda</taxon>
        <taxon>Insecta</taxon>
        <taxon>Pterygota</taxon>
        <taxon>Neoptera</taxon>
        <taxon>Polyneoptera</taxon>
        <taxon>Dictyoptera</taxon>
        <taxon>Blattodea</taxon>
        <taxon>Blaberoidea</taxon>
        <taxon>Blaberidae</taxon>
        <taxon>Oxyhaloinae</taxon>
        <taxon>Rhyparobia</taxon>
    </lineage>
</organism>
<keyword evidence="12" id="KW-0325">Glycoprotein</keyword>
<evidence type="ECO:0000256" key="4">
    <source>
        <dbReference type="ARBA" id="ARBA00022583"/>
    </source>
</evidence>
<keyword evidence="7" id="KW-0677">Repeat</keyword>
<dbReference type="PROSITE" id="PS01187">
    <property type="entry name" value="EGF_CA"/>
    <property type="match status" value="2"/>
</dbReference>
<feature type="disulfide bond" evidence="14">
    <location>
        <begin position="1067"/>
        <end position="1085"/>
    </location>
</feature>
<evidence type="ECO:0000256" key="1">
    <source>
        <dbReference type="ARBA" id="ARBA00004251"/>
    </source>
</evidence>
<evidence type="ECO:0000259" key="19">
    <source>
        <dbReference type="PROSITE" id="PS50026"/>
    </source>
</evidence>
<keyword evidence="9 17" id="KW-0472">Membrane</keyword>
<dbReference type="InterPro" id="IPR051221">
    <property type="entry name" value="LDLR-related"/>
</dbReference>
<evidence type="ECO:0000313" key="20">
    <source>
        <dbReference type="EMBL" id="BAE93218.1"/>
    </source>
</evidence>
<feature type="disulfide bond" evidence="14">
    <location>
        <begin position="1118"/>
        <end position="1133"/>
    </location>
</feature>
<evidence type="ECO:0000256" key="12">
    <source>
        <dbReference type="ARBA" id="ARBA00023180"/>
    </source>
</evidence>
<dbReference type="FunFam" id="2.10.25.10:FF:000009">
    <property type="entry name" value="Low-density lipoprotein receptor isoform 1"/>
    <property type="match status" value="1"/>
</dbReference>
<keyword evidence="2" id="KW-1003">Cell membrane</keyword>
<feature type="disulfide bond" evidence="14">
    <location>
        <begin position="164"/>
        <end position="182"/>
    </location>
</feature>
<dbReference type="SUPFAM" id="SSF63825">
    <property type="entry name" value="YWTD domain"/>
    <property type="match status" value="3"/>
</dbReference>
<name>Q1T728_RHYMA</name>
<dbReference type="PANTHER" id="PTHR22722">
    <property type="entry name" value="LOW-DENSITY LIPOPROTEIN RECEPTOR-RELATED PROTEIN 2-RELATED"/>
    <property type="match status" value="1"/>
</dbReference>
<feature type="transmembrane region" description="Helical" evidence="17">
    <location>
        <begin position="1685"/>
        <end position="1708"/>
    </location>
</feature>
<dbReference type="SMART" id="SM00179">
    <property type="entry name" value="EGF_CA"/>
    <property type="match status" value="3"/>
</dbReference>
<dbReference type="InterPro" id="IPR009030">
    <property type="entry name" value="Growth_fac_rcpt_cys_sf"/>
</dbReference>
<feature type="disulfide bond" evidence="14">
    <location>
        <begin position="1079"/>
        <end position="1094"/>
    </location>
</feature>
<dbReference type="FunFam" id="2.10.25.10:FF:000119">
    <property type="entry name" value="vitamin K-dependent protein S"/>
    <property type="match status" value="1"/>
</dbReference>
<feature type="disulfide bond" evidence="14">
    <location>
        <begin position="1028"/>
        <end position="1046"/>
    </location>
</feature>
<dbReference type="InterPro" id="IPR036055">
    <property type="entry name" value="LDL_receptor-like_sf"/>
</dbReference>
<keyword evidence="8 17" id="KW-1133">Transmembrane helix</keyword>
<dbReference type="SUPFAM" id="SSF57184">
    <property type="entry name" value="Growth factor receptor domain"/>
    <property type="match status" value="1"/>
</dbReference>
<dbReference type="Gene3D" id="4.10.400.10">
    <property type="entry name" value="Low-density Lipoprotein Receptor"/>
    <property type="match status" value="13"/>
</dbReference>
<feature type="disulfide bond" evidence="14">
    <location>
        <begin position="1183"/>
        <end position="1195"/>
    </location>
</feature>
<keyword evidence="5 17" id="KW-0812">Transmembrane</keyword>
<feature type="disulfide bond" evidence="14">
    <location>
        <begin position="1099"/>
        <end position="1111"/>
    </location>
</feature>
<dbReference type="PRINTS" id="PR00261">
    <property type="entry name" value="LDLRECEPTOR"/>
</dbReference>
<dbReference type="InterPro" id="IPR011042">
    <property type="entry name" value="6-blade_b-propeller_TolB-like"/>
</dbReference>
<evidence type="ECO:0000256" key="5">
    <source>
        <dbReference type="ARBA" id="ARBA00022692"/>
    </source>
</evidence>
<feature type="disulfide bond" evidence="14">
    <location>
        <begin position="176"/>
        <end position="191"/>
    </location>
</feature>
<dbReference type="InterPro" id="IPR002172">
    <property type="entry name" value="LDrepeatLR_classA_rpt"/>
</dbReference>
<dbReference type="FunFam" id="2.120.10.30:FF:000241">
    <property type="entry name" value="Low-density lipoprotein receptor-related protein 6"/>
    <property type="match status" value="1"/>
</dbReference>
<dbReference type="InterPro" id="IPR000033">
    <property type="entry name" value="LDLR_classB_rpt"/>
</dbReference>
<gene>
    <name evidence="20" type="primary">VgR</name>
</gene>
<feature type="disulfide bond" evidence="14">
    <location>
        <begin position="990"/>
        <end position="1008"/>
    </location>
</feature>
<dbReference type="PROSITE" id="PS01209">
    <property type="entry name" value="LDLRA_1"/>
    <property type="match status" value="8"/>
</dbReference>
<evidence type="ECO:0000256" key="16">
    <source>
        <dbReference type="SAM" id="MobiDB-lite"/>
    </source>
</evidence>
<evidence type="ECO:0000256" key="9">
    <source>
        <dbReference type="ARBA" id="ARBA00023136"/>
    </source>
</evidence>
<comment type="caution">
    <text evidence="13">Lacks conserved residue(s) required for the propagation of feature annotation.</text>
</comment>
<keyword evidence="6 18" id="KW-0732">Signal</keyword>
<dbReference type="InterPro" id="IPR001881">
    <property type="entry name" value="EGF-like_Ca-bd_dom"/>
</dbReference>
<dbReference type="Pfam" id="PF00057">
    <property type="entry name" value="Ldl_recept_a"/>
    <property type="match status" value="11"/>
</dbReference>
<dbReference type="InterPro" id="IPR049883">
    <property type="entry name" value="NOTCH1_EGF-like"/>
</dbReference>
<dbReference type="CDD" id="cd00054">
    <property type="entry name" value="EGF_CA"/>
    <property type="match status" value="2"/>
</dbReference>
<dbReference type="EMBL" id="AB255883">
    <property type="protein sequence ID" value="BAE93218.1"/>
    <property type="molecule type" value="mRNA"/>
</dbReference>
<dbReference type="InterPro" id="IPR018097">
    <property type="entry name" value="EGF_Ca-bd_CS"/>
</dbReference>
<dbReference type="FunFam" id="4.10.400.10:FF:000065">
    <property type="entry name" value="Transmembrane protease serine 7"/>
    <property type="match status" value="1"/>
</dbReference>
<dbReference type="Pfam" id="PF00058">
    <property type="entry name" value="Ldl_recept_b"/>
    <property type="match status" value="2"/>
</dbReference>
<feature type="disulfide bond" evidence="14">
    <location>
        <begin position="983"/>
        <end position="995"/>
    </location>
</feature>
<feature type="signal peptide" evidence="18">
    <location>
        <begin position="1"/>
        <end position="26"/>
    </location>
</feature>
<dbReference type="SMART" id="SM00181">
    <property type="entry name" value="EGF"/>
    <property type="match status" value="10"/>
</dbReference>
<evidence type="ECO:0000256" key="13">
    <source>
        <dbReference type="PROSITE-ProRule" id="PRU00076"/>
    </source>
</evidence>
<dbReference type="PROSITE" id="PS51120">
    <property type="entry name" value="LDLRB"/>
    <property type="match status" value="3"/>
</dbReference>
<keyword evidence="11 20" id="KW-0675">Receptor</keyword>
<evidence type="ECO:0000256" key="8">
    <source>
        <dbReference type="ARBA" id="ARBA00022989"/>
    </source>
</evidence>
<feature type="disulfide bond" evidence="14">
    <location>
        <begin position="80"/>
        <end position="98"/>
    </location>
</feature>
<dbReference type="PROSITE" id="PS50026">
    <property type="entry name" value="EGF_3"/>
    <property type="match status" value="1"/>
</dbReference>
<dbReference type="SUPFAM" id="SSF57196">
    <property type="entry name" value="EGF/Laminin"/>
    <property type="match status" value="2"/>
</dbReference>
<dbReference type="InterPro" id="IPR000152">
    <property type="entry name" value="EGF-type_Asp/Asn_hydroxyl_site"/>
</dbReference>
<proteinExistence type="evidence at transcript level"/>
<keyword evidence="10 14" id="KW-1015">Disulfide bond</keyword>
<feature type="disulfide bond" evidence="14">
    <location>
        <begin position="1106"/>
        <end position="1124"/>
    </location>
</feature>
<feature type="disulfide bond" evidence="14">
    <location>
        <begin position="963"/>
        <end position="978"/>
    </location>
</feature>
<feature type="disulfide bond" evidence="14">
    <location>
        <begin position="1237"/>
        <end position="1255"/>
    </location>
</feature>
<keyword evidence="4" id="KW-0254">Endocytosis</keyword>